<comment type="caution">
    <text evidence="12">The sequence shown here is derived from an EMBL/GenBank/DDBJ whole genome shotgun (WGS) entry which is preliminary data.</text>
</comment>
<dbReference type="Proteomes" id="UP000037697">
    <property type="component" value="Unassembled WGS sequence"/>
</dbReference>
<dbReference type="PROSITE" id="PS00108">
    <property type="entry name" value="PROTEIN_KINASE_ST"/>
    <property type="match status" value="1"/>
</dbReference>
<keyword evidence="3" id="KW-0418">Kinase</keyword>
<dbReference type="GO" id="GO:0004672">
    <property type="term" value="F:protein kinase activity"/>
    <property type="evidence" value="ECO:0007669"/>
    <property type="project" value="InterPro"/>
</dbReference>
<feature type="domain" description="Protein kinase" evidence="11">
    <location>
        <begin position="11"/>
        <end position="250"/>
    </location>
</feature>
<organism evidence="12 13">
    <name type="scientific">Vibrio parahaemolyticus</name>
    <dbReference type="NCBI Taxonomy" id="670"/>
    <lineage>
        <taxon>Bacteria</taxon>
        <taxon>Pseudomonadati</taxon>
        <taxon>Pseudomonadota</taxon>
        <taxon>Gammaproteobacteria</taxon>
        <taxon>Vibrionales</taxon>
        <taxon>Vibrionaceae</taxon>
        <taxon>Vibrio</taxon>
    </lineage>
</organism>
<gene>
    <name evidence="12" type="ORF">ACX05_09095</name>
</gene>
<name>A0AAW3IZA6_VIBPH</name>
<dbReference type="PROSITE" id="PS50011">
    <property type="entry name" value="PROTEIN_KINASE_DOM"/>
    <property type="match status" value="1"/>
</dbReference>
<dbReference type="InterPro" id="IPR000719">
    <property type="entry name" value="Prot_kinase_dom"/>
</dbReference>
<evidence type="ECO:0000256" key="10">
    <source>
        <dbReference type="PROSITE-ProRule" id="PRU10141"/>
    </source>
</evidence>
<dbReference type="Pfam" id="PF00069">
    <property type="entry name" value="Pkinase"/>
    <property type="match status" value="1"/>
</dbReference>
<comment type="catalytic activity">
    <reaction evidence="9">
        <text>L-tyrosyl-[protein] + ATP = O-phospho-L-tyrosyl-[protein] + ADP + H(+)</text>
        <dbReference type="Rhea" id="RHEA:10596"/>
        <dbReference type="Rhea" id="RHEA-COMP:10136"/>
        <dbReference type="Rhea" id="RHEA-COMP:20101"/>
        <dbReference type="ChEBI" id="CHEBI:15378"/>
        <dbReference type="ChEBI" id="CHEBI:30616"/>
        <dbReference type="ChEBI" id="CHEBI:46858"/>
        <dbReference type="ChEBI" id="CHEBI:61978"/>
        <dbReference type="ChEBI" id="CHEBI:456216"/>
        <dbReference type="EC" id="2.7.12.2"/>
    </reaction>
</comment>
<protein>
    <recommendedName>
        <fullName evidence="6">mitogen-activated protein kinase kinase</fullName>
        <ecNumber evidence="6">2.7.12.2</ecNumber>
    </recommendedName>
</protein>
<evidence type="ECO:0000256" key="5">
    <source>
        <dbReference type="ARBA" id="ARBA00038035"/>
    </source>
</evidence>
<evidence type="ECO:0000313" key="12">
    <source>
        <dbReference type="EMBL" id="KOY33035.1"/>
    </source>
</evidence>
<evidence type="ECO:0000256" key="7">
    <source>
        <dbReference type="ARBA" id="ARBA00049014"/>
    </source>
</evidence>
<keyword evidence="4 10" id="KW-0067">ATP-binding</keyword>
<dbReference type="GO" id="GO:0005524">
    <property type="term" value="F:ATP binding"/>
    <property type="evidence" value="ECO:0007669"/>
    <property type="project" value="UniProtKB-UniRule"/>
</dbReference>
<dbReference type="Gene3D" id="1.10.510.10">
    <property type="entry name" value="Transferase(Phosphotransferase) domain 1"/>
    <property type="match status" value="1"/>
</dbReference>
<feature type="binding site" evidence="10">
    <location>
        <position position="44"/>
    </location>
    <ligand>
        <name>ATP</name>
        <dbReference type="ChEBI" id="CHEBI:30616"/>
    </ligand>
</feature>
<evidence type="ECO:0000259" key="11">
    <source>
        <dbReference type="PROSITE" id="PS50011"/>
    </source>
</evidence>
<dbReference type="PROSITE" id="PS00107">
    <property type="entry name" value="PROTEIN_KINASE_ATP"/>
    <property type="match status" value="1"/>
</dbReference>
<dbReference type="InterPro" id="IPR017441">
    <property type="entry name" value="Protein_kinase_ATP_BS"/>
</dbReference>
<dbReference type="InterPro" id="IPR011009">
    <property type="entry name" value="Kinase-like_dom_sf"/>
</dbReference>
<dbReference type="PANTHER" id="PTHR48013">
    <property type="entry name" value="DUAL SPECIFICITY MITOGEN-ACTIVATED PROTEIN KINASE KINASE 5-RELATED"/>
    <property type="match status" value="1"/>
</dbReference>
<dbReference type="SMART" id="SM00220">
    <property type="entry name" value="S_TKc"/>
    <property type="match status" value="1"/>
</dbReference>
<dbReference type="AlphaFoldDB" id="A0AAW3IZA6"/>
<evidence type="ECO:0000256" key="9">
    <source>
        <dbReference type="ARBA" id="ARBA00051693"/>
    </source>
</evidence>
<evidence type="ECO:0000256" key="4">
    <source>
        <dbReference type="ARBA" id="ARBA00022840"/>
    </source>
</evidence>
<reference evidence="12 13" key="1">
    <citation type="submission" date="2015-07" db="EMBL/GenBank/DDBJ databases">
        <title>Foodborne Vibrio parahaemolyticus Isolates.</title>
        <authorList>
            <person name="Ronholm J."/>
            <person name="Petronella N."/>
            <person name="Kenwell R."/>
            <person name="Banerjee S."/>
        </authorList>
    </citation>
    <scope>NUCLEOTIDE SEQUENCE [LARGE SCALE GENOMIC DNA]</scope>
    <source>
        <strain evidence="12 13">HS-06-05</strain>
    </source>
</reference>
<evidence type="ECO:0000256" key="6">
    <source>
        <dbReference type="ARBA" id="ARBA00038999"/>
    </source>
</evidence>
<dbReference type="InterPro" id="IPR008271">
    <property type="entry name" value="Ser/Thr_kinase_AS"/>
</dbReference>
<evidence type="ECO:0000256" key="2">
    <source>
        <dbReference type="ARBA" id="ARBA00022741"/>
    </source>
</evidence>
<proteinExistence type="inferred from homology"/>
<dbReference type="CDD" id="cd14014">
    <property type="entry name" value="STKc_PknB_like"/>
    <property type="match status" value="1"/>
</dbReference>
<evidence type="ECO:0000256" key="1">
    <source>
        <dbReference type="ARBA" id="ARBA00022679"/>
    </source>
</evidence>
<dbReference type="EC" id="2.7.12.2" evidence="6"/>
<dbReference type="EMBL" id="LIRS01000067">
    <property type="protein sequence ID" value="KOY33035.1"/>
    <property type="molecule type" value="Genomic_DNA"/>
</dbReference>
<comment type="catalytic activity">
    <reaction evidence="8">
        <text>L-threonyl-[protein] + ATP = O-phospho-L-threonyl-[protein] + ADP + H(+)</text>
        <dbReference type="Rhea" id="RHEA:46608"/>
        <dbReference type="Rhea" id="RHEA-COMP:11060"/>
        <dbReference type="Rhea" id="RHEA-COMP:11605"/>
        <dbReference type="ChEBI" id="CHEBI:15378"/>
        <dbReference type="ChEBI" id="CHEBI:30013"/>
        <dbReference type="ChEBI" id="CHEBI:30616"/>
        <dbReference type="ChEBI" id="CHEBI:61977"/>
        <dbReference type="ChEBI" id="CHEBI:456216"/>
        <dbReference type="EC" id="2.7.12.2"/>
    </reaction>
</comment>
<evidence type="ECO:0000256" key="3">
    <source>
        <dbReference type="ARBA" id="ARBA00022777"/>
    </source>
</evidence>
<dbReference type="SUPFAM" id="SSF56112">
    <property type="entry name" value="Protein kinase-like (PK-like)"/>
    <property type="match status" value="1"/>
</dbReference>
<keyword evidence="2 10" id="KW-0547">Nucleotide-binding</keyword>
<dbReference type="PANTHER" id="PTHR48013:SF9">
    <property type="entry name" value="DUAL SPECIFICITY MITOGEN-ACTIVATED PROTEIN KINASE KINASE 5"/>
    <property type="match status" value="1"/>
</dbReference>
<keyword evidence="1" id="KW-0808">Transferase</keyword>
<comment type="catalytic activity">
    <reaction evidence="7">
        <text>L-seryl-[protein] + ATP = O-phospho-L-seryl-[protein] + ADP + H(+)</text>
        <dbReference type="Rhea" id="RHEA:17989"/>
        <dbReference type="Rhea" id="RHEA-COMP:9863"/>
        <dbReference type="Rhea" id="RHEA-COMP:11604"/>
        <dbReference type="ChEBI" id="CHEBI:15378"/>
        <dbReference type="ChEBI" id="CHEBI:29999"/>
        <dbReference type="ChEBI" id="CHEBI:30616"/>
        <dbReference type="ChEBI" id="CHEBI:83421"/>
        <dbReference type="ChEBI" id="CHEBI:456216"/>
        <dbReference type="EC" id="2.7.12.2"/>
    </reaction>
</comment>
<sequence length="250" mass="28988">MVQIANTNYKYRTVKYIGDGTFGYVEQIELFNLSETHSGMYARKLLDQKIDLKLYKERFNREILAQCDCQHKHVVPIYTFDLAPDKPYFVMELGKIDVLKLIEKGQLDENEKLKIMTHLAKGLRHIHNKGYLHRDIKPNNIILFENGDYKISDFGLIRKIQPSQDSQVLTSIDTRLGNNHFMAPELMYVGSDYTIKSDIFAFGRVCEALKVTDVDLKAMVSRCVEMNHKDRFNSMDEILTILESKVSPND</sequence>
<evidence type="ECO:0000313" key="13">
    <source>
        <dbReference type="Proteomes" id="UP000037697"/>
    </source>
</evidence>
<comment type="similarity">
    <text evidence="5">Belongs to the protein kinase superfamily. STE Ser/Thr protein kinase family. MAP kinase kinase subfamily.</text>
</comment>
<accession>A0AAW3IZA6</accession>
<evidence type="ECO:0000256" key="8">
    <source>
        <dbReference type="ARBA" id="ARBA00049299"/>
    </source>
</evidence>